<dbReference type="Pfam" id="PF12796">
    <property type="entry name" value="Ank_2"/>
    <property type="match status" value="1"/>
</dbReference>
<protein>
    <submittedName>
        <fullName evidence="6">Uncharacterized protein</fullName>
    </submittedName>
</protein>
<organism evidence="6 7">
    <name type="scientific">Lactococcus garvieae</name>
    <dbReference type="NCBI Taxonomy" id="1363"/>
    <lineage>
        <taxon>Bacteria</taxon>
        <taxon>Bacillati</taxon>
        <taxon>Bacillota</taxon>
        <taxon>Bacilli</taxon>
        <taxon>Lactobacillales</taxon>
        <taxon>Streptococcaceae</taxon>
        <taxon>Lactococcus</taxon>
    </lineage>
</organism>
<keyword evidence="1" id="KW-0677">Repeat</keyword>
<feature type="chain" id="PRO_5039054838" evidence="5">
    <location>
        <begin position="22"/>
        <end position="260"/>
    </location>
</feature>
<keyword evidence="2 3" id="KW-0040">ANK repeat</keyword>
<dbReference type="PANTHER" id="PTHR24173">
    <property type="entry name" value="ANKYRIN REPEAT CONTAINING"/>
    <property type="match status" value="1"/>
</dbReference>
<dbReference type="SUPFAM" id="SSF48403">
    <property type="entry name" value="Ankyrin repeat"/>
    <property type="match status" value="1"/>
</dbReference>
<evidence type="ECO:0000256" key="3">
    <source>
        <dbReference type="PROSITE-ProRule" id="PRU00023"/>
    </source>
</evidence>
<proteinExistence type="predicted"/>
<feature type="repeat" description="ANK" evidence="3">
    <location>
        <begin position="100"/>
        <end position="132"/>
    </location>
</feature>
<keyword evidence="5" id="KW-0732">Signal</keyword>
<dbReference type="Gene3D" id="1.25.40.20">
    <property type="entry name" value="Ankyrin repeat-containing domain"/>
    <property type="match status" value="1"/>
</dbReference>
<dbReference type="RefSeq" id="WP_074750653.1">
    <property type="nucleotide sequence ID" value="NZ_CAXVJC010000004.1"/>
</dbReference>
<accession>A0A1I4FYW2</accession>
<feature type="compositionally biased region" description="Polar residues" evidence="4">
    <location>
        <begin position="40"/>
        <end position="57"/>
    </location>
</feature>
<evidence type="ECO:0000256" key="4">
    <source>
        <dbReference type="SAM" id="MobiDB-lite"/>
    </source>
</evidence>
<dbReference type="Pfam" id="PF00023">
    <property type="entry name" value="Ank"/>
    <property type="match status" value="1"/>
</dbReference>
<dbReference type="AlphaFoldDB" id="A0A1I4FYW2"/>
<dbReference type="OrthoDB" id="9812708at2"/>
<evidence type="ECO:0000256" key="5">
    <source>
        <dbReference type="SAM" id="SignalP"/>
    </source>
</evidence>
<sequence>MKRKDVFVLRKYLLLSGLALVLLGGCSKQDNPSSREAKAKQSSAISTSQKEASTSEKATSKKEEVKPMKVLEAVTEKKNLSEIEKSIKAGQSDINERNAKGESPLLIATHENNVALAQLLIDNGADVNLQDHIQDSPYLYAAAQGKTEILRYILQHSKPNQKVYNRFGGNALIPAAEKGHLENVKLLLKDGRVDIDHQNNYGYTALIEAVALRDGSAHYQEIVKTLLQYKANPELRDNNNLTALDYAKQLGYSGMIDLLS</sequence>
<dbReference type="PANTHER" id="PTHR24173:SF74">
    <property type="entry name" value="ANKYRIN REPEAT DOMAIN-CONTAINING PROTEIN 16"/>
    <property type="match status" value="1"/>
</dbReference>
<dbReference type="PROSITE" id="PS50088">
    <property type="entry name" value="ANK_REPEAT"/>
    <property type="match status" value="1"/>
</dbReference>
<name>A0A1I4FYW2_9LACT</name>
<dbReference type="PROSITE" id="PS50297">
    <property type="entry name" value="ANK_REP_REGION"/>
    <property type="match status" value="1"/>
</dbReference>
<gene>
    <name evidence="6" type="ORF">SAMN05216438_102248</name>
</gene>
<evidence type="ECO:0000256" key="1">
    <source>
        <dbReference type="ARBA" id="ARBA00022737"/>
    </source>
</evidence>
<reference evidence="6 7" key="1">
    <citation type="submission" date="2016-10" db="EMBL/GenBank/DDBJ databases">
        <authorList>
            <person name="de Groot N.N."/>
        </authorList>
    </citation>
    <scope>NUCLEOTIDE SEQUENCE [LARGE SCALE GENOMIC DNA]</scope>
    <source>
        <strain evidence="6 7">M79</strain>
    </source>
</reference>
<dbReference type="Proteomes" id="UP000181969">
    <property type="component" value="Unassembled WGS sequence"/>
</dbReference>
<evidence type="ECO:0000313" key="7">
    <source>
        <dbReference type="Proteomes" id="UP000181969"/>
    </source>
</evidence>
<dbReference type="EMBL" id="FOTJ01000002">
    <property type="protein sequence ID" value="SFL21986.1"/>
    <property type="molecule type" value="Genomic_DNA"/>
</dbReference>
<dbReference type="SMART" id="SM00248">
    <property type="entry name" value="ANK"/>
    <property type="match status" value="4"/>
</dbReference>
<feature type="region of interest" description="Disordered" evidence="4">
    <location>
        <begin position="28"/>
        <end position="65"/>
    </location>
</feature>
<dbReference type="InterPro" id="IPR036770">
    <property type="entry name" value="Ankyrin_rpt-contain_sf"/>
</dbReference>
<evidence type="ECO:0000313" key="6">
    <source>
        <dbReference type="EMBL" id="SFL21986.1"/>
    </source>
</evidence>
<evidence type="ECO:0000256" key="2">
    <source>
        <dbReference type="ARBA" id="ARBA00023043"/>
    </source>
</evidence>
<feature type="signal peptide" evidence="5">
    <location>
        <begin position="1"/>
        <end position="21"/>
    </location>
</feature>
<dbReference type="InterPro" id="IPR002110">
    <property type="entry name" value="Ankyrin_rpt"/>
</dbReference>
<dbReference type="PROSITE" id="PS51257">
    <property type="entry name" value="PROKAR_LIPOPROTEIN"/>
    <property type="match status" value="1"/>
</dbReference>